<dbReference type="InterPro" id="IPR036291">
    <property type="entry name" value="NAD(P)-bd_dom_sf"/>
</dbReference>
<dbReference type="InterPro" id="IPR052184">
    <property type="entry name" value="SDR_enzymes"/>
</dbReference>
<comment type="caution">
    <text evidence="4">The sequence shown here is derived from an EMBL/GenBank/DDBJ whole genome shotgun (WGS) entry which is preliminary data.</text>
</comment>
<proteinExistence type="predicted"/>
<dbReference type="GO" id="GO:0004553">
    <property type="term" value="F:hydrolase activity, hydrolyzing O-glycosyl compounds"/>
    <property type="evidence" value="ECO:0007669"/>
    <property type="project" value="InterPro"/>
</dbReference>
<dbReference type="InterPro" id="IPR036156">
    <property type="entry name" value="Beta-gal/glucu_dom_sf"/>
</dbReference>
<organism evidence="4 5">
    <name type="scientific">Monosporascus ibericus</name>
    <dbReference type="NCBI Taxonomy" id="155417"/>
    <lineage>
        <taxon>Eukaryota</taxon>
        <taxon>Fungi</taxon>
        <taxon>Dikarya</taxon>
        <taxon>Ascomycota</taxon>
        <taxon>Pezizomycotina</taxon>
        <taxon>Sordariomycetes</taxon>
        <taxon>Xylariomycetidae</taxon>
        <taxon>Xylariales</taxon>
        <taxon>Xylariales incertae sedis</taxon>
        <taxon>Monosporascus</taxon>
    </lineage>
</organism>
<dbReference type="AlphaFoldDB" id="A0A4Q4TVK1"/>
<evidence type="ECO:0000259" key="3">
    <source>
        <dbReference type="Pfam" id="PF00703"/>
    </source>
</evidence>
<keyword evidence="1" id="KW-0521">NADP</keyword>
<dbReference type="GO" id="GO:0016616">
    <property type="term" value="F:oxidoreductase activity, acting on the CH-OH group of donors, NAD or NADP as acceptor"/>
    <property type="evidence" value="ECO:0007669"/>
    <property type="project" value="TreeGrafter"/>
</dbReference>
<feature type="compositionally biased region" description="Acidic residues" evidence="2">
    <location>
        <begin position="178"/>
        <end position="197"/>
    </location>
</feature>
<protein>
    <recommendedName>
        <fullName evidence="3">Glycoside hydrolase family 2 immunoglobulin-like beta-sandwich domain-containing protein</fullName>
    </recommendedName>
</protein>
<feature type="compositionally biased region" description="Acidic residues" evidence="2">
    <location>
        <begin position="221"/>
        <end position="230"/>
    </location>
</feature>
<accession>A0A4Q4TVK1</accession>
<dbReference type="PRINTS" id="PR00081">
    <property type="entry name" value="GDHRDH"/>
</dbReference>
<dbReference type="InterPro" id="IPR020904">
    <property type="entry name" value="Sc_DH/Rdtase_CS"/>
</dbReference>
<dbReference type="InterPro" id="IPR006102">
    <property type="entry name" value="Ig-like_GH2"/>
</dbReference>
<dbReference type="InterPro" id="IPR013783">
    <property type="entry name" value="Ig-like_fold"/>
</dbReference>
<evidence type="ECO:0000256" key="2">
    <source>
        <dbReference type="SAM" id="MobiDB-lite"/>
    </source>
</evidence>
<name>A0A4Q4TVK1_9PEZI</name>
<dbReference type="SUPFAM" id="SSF49303">
    <property type="entry name" value="beta-Galactosidase/glucuronidase domain"/>
    <property type="match status" value="1"/>
</dbReference>
<dbReference type="InterPro" id="IPR002347">
    <property type="entry name" value="SDR_fam"/>
</dbReference>
<dbReference type="Pfam" id="PF00703">
    <property type="entry name" value="Glyco_hydro_2"/>
    <property type="match status" value="1"/>
</dbReference>
<dbReference type="Gene3D" id="2.60.40.10">
    <property type="entry name" value="Immunoglobulins"/>
    <property type="match status" value="1"/>
</dbReference>
<evidence type="ECO:0000256" key="1">
    <source>
        <dbReference type="ARBA" id="ARBA00022857"/>
    </source>
</evidence>
<dbReference type="PROSITE" id="PS00061">
    <property type="entry name" value="ADH_SHORT"/>
    <property type="match status" value="1"/>
</dbReference>
<gene>
    <name evidence="4" type="ORF">DL764_000348</name>
</gene>
<dbReference type="EMBL" id="QJNU01000010">
    <property type="protein sequence ID" value="RYP10912.1"/>
    <property type="molecule type" value="Genomic_DNA"/>
</dbReference>
<dbReference type="Gene3D" id="3.40.50.720">
    <property type="entry name" value="NAD(P)-binding Rossmann-like Domain"/>
    <property type="match status" value="1"/>
</dbReference>
<dbReference type="SUPFAM" id="SSF51735">
    <property type="entry name" value="NAD(P)-binding Rossmann-fold domains"/>
    <property type="match status" value="1"/>
</dbReference>
<feature type="region of interest" description="Disordered" evidence="2">
    <location>
        <begin position="175"/>
        <end position="230"/>
    </location>
</feature>
<dbReference type="OrthoDB" id="4864163at2759"/>
<keyword evidence="5" id="KW-1185">Reference proteome</keyword>
<evidence type="ECO:0000313" key="4">
    <source>
        <dbReference type="EMBL" id="RYP10912.1"/>
    </source>
</evidence>
<dbReference type="GO" id="GO:0005975">
    <property type="term" value="P:carbohydrate metabolic process"/>
    <property type="evidence" value="ECO:0007669"/>
    <property type="project" value="InterPro"/>
</dbReference>
<sequence length="753" mass="83339">MSDDEQGMCLSFRVYITVPHLPSETIIQTLCQDEDDKPLRDPESVFLEIRLGQTTQALIRYHRDNTPRDSDIDPKLFLVIDSIDLQGRGVLLVSLDEYHGYNDALRYPIKEARDDLVSLMIANEDWSTCREINLRQRSDAVPHKWFSLYNFLPKGQEERFEKAFGKMNEGVHMLGVSDQDEDDDMEAGGGTDEEEGSEGSIGGSEDSLGGEAGVPGKDEEQQQPEEEEEDGWNQIYKAAHLESRDLDQIMDGHASHAQENRQDPSLFAVIDEEYETKGPLIVRVAPYKDLFRCKGELVELIGTLPLYPNLNTTGVYVYTRDIEVDGGVATITAESQIRNEYEETKSFEYLVDIIDLDDKTVGTLKGGTYEVEAGEVTVARASGSVSNLELWSWGYGYLYTIKTSLVVDGEPVDQVKTVTGFRKTCFGDGMFRLNDRALQLKGYAQRTTNEWVALGSAVPAWLSDFSNGLILGSNGNLIRWMHVTPWKQDVALSEYQFEMLRQLSSDPENTVIGLARDPSSAKEKVSAELPDRSNVHILAGDLTNYDSLKTAADETSAITGGSLDYLIANAAIMIPVDEYSPIGEISPKDAADALNKSIETNVIGNIYLNNVFLPLILKGNAKKIITISSGMADADFINQFDIQIAALYSASKAALNVITAKYSAQYKKQDLLFISISPGVVDTGNFNPASLSPEQIKGLQGMFAGFQKYAPNFKGPVPREQAVQDVIKVWENASIEKGDGGAFLSHLGNKQWI</sequence>
<dbReference type="Proteomes" id="UP000293360">
    <property type="component" value="Unassembled WGS sequence"/>
</dbReference>
<dbReference type="PANTHER" id="PTHR45458:SF3">
    <property type="entry name" value="CHAIN DEHYDROGENASE (ATSC), PUTATIVE-RELATED"/>
    <property type="match status" value="1"/>
</dbReference>
<feature type="domain" description="Glycoside hydrolase family 2 immunoglobulin-like beta-sandwich" evidence="3">
    <location>
        <begin position="325"/>
        <end position="422"/>
    </location>
</feature>
<dbReference type="Pfam" id="PF00106">
    <property type="entry name" value="adh_short"/>
    <property type="match status" value="1"/>
</dbReference>
<reference evidence="4 5" key="1">
    <citation type="submission" date="2018-06" db="EMBL/GenBank/DDBJ databases">
        <title>Complete Genomes of Monosporascus.</title>
        <authorList>
            <person name="Robinson A.J."/>
            <person name="Natvig D.O."/>
        </authorList>
    </citation>
    <scope>NUCLEOTIDE SEQUENCE [LARGE SCALE GENOMIC DNA]</scope>
    <source>
        <strain evidence="4 5">CBS 110550</strain>
    </source>
</reference>
<evidence type="ECO:0000313" key="5">
    <source>
        <dbReference type="Proteomes" id="UP000293360"/>
    </source>
</evidence>
<dbReference type="PANTHER" id="PTHR45458">
    <property type="entry name" value="SHORT-CHAIN DEHYDROGENASE/REDUCTASE SDR"/>
    <property type="match status" value="1"/>
</dbReference>